<dbReference type="InterPro" id="IPR015424">
    <property type="entry name" value="PyrdxlP-dep_Trfase"/>
</dbReference>
<dbReference type="Proteomes" id="UP001154252">
    <property type="component" value="Unassembled WGS sequence"/>
</dbReference>
<keyword evidence="7" id="KW-1185">Reference proteome</keyword>
<gene>
    <name evidence="6" type="ORF">PEGY_LOCUS9052</name>
</gene>
<dbReference type="Pfam" id="PF00155">
    <property type="entry name" value="Aminotran_1_2"/>
    <property type="match status" value="1"/>
</dbReference>
<comment type="cofactor">
    <cofactor evidence="1">
        <name>pyridoxal 5'-phosphate</name>
        <dbReference type="ChEBI" id="CHEBI:597326"/>
    </cofactor>
</comment>
<evidence type="ECO:0000256" key="3">
    <source>
        <dbReference type="ARBA" id="ARBA00022679"/>
    </source>
</evidence>
<dbReference type="InterPro" id="IPR050087">
    <property type="entry name" value="AON_synthase_class-II"/>
</dbReference>
<protein>
    <recommendedName>
        <fullName evidence="5">Aminotransferase class I/classII large domain-containing protein</fullName>
    </recommendedName>
</protein>
<dbReference type="PANTHER" id="PTHR13693">
    <property type="entry name" value="CLASS II AMINOTRANSFERASE/8-AMINO-7-OXONONANOATE SYNTHASE"/>
    <property type="match status" value="1"/>
</dbReference>
<dbReference type="InterPro" id="IPR004839">
    <property type="entry name" value="Aminotransferase_I/II_large"/>
</dbReference>
<dbReference type="Gene3D" id="3.40.640.10">
    <property type="entry name" value="Type I PLP-dependent aspartate aminotransferase-like (Major domain)"/>
    <property type="match status" value="1"/>
</dbReference>
<name>A0A9W4KLS9_9EURO</name>
<organism evidence="6 7">
    <name type="scientific">Penicillium egyptiacum</name>
    <dbReference type="NCBI Taxonomy" id="1303716"/>
    <lineage>
        <taxon>Eukaryota</taxon>
        <taxon>Fungi</taxon>
        <taxon>Dikarya</taxon>
        <taxon>Ascomycota</taxon>
        <taxon>Pezizomycotina</taxon>
        <taxon>Eurotiomycetes</taxon>
        <taxon>Eurotiomycetidae</taxon>
        <taxon>Eurotiales</taxon>
        <taxon>Aspergillaceae</taxon>
        <taxon>Penicillium</taxon>
    </lineage>
</organism>
<dbReference type="PANTHER" id="PTHR13693:SF77">
    <property type="entry name" value="8-AMINO-7-OXONONANOATE SYNTHASE"/>
    <property type="match status" value="1"/>
</dbReference>
<accession>A0A9W4KLS9</accession>
<dbReference type="Gene3D" id="3.90.1150.10">
    <property type="entry name" value="Aspartate Aminotransferase, domain 1"/>
    <property type="match status" value="1"/>
</dbReference>
<comment type="similarity">
    <text evidence="2">Belongs to the class-II pyridoxal-phosphate-dependent aminotransferase family. BioF subfamily.</text>
</comment>
<dbReference type="InterPro" id="IPR015421">
    <property type="entry name" value="PyrdxlP-dep_Trfase_major"/>
</dbReference>
<comment type="caution">
    <text evidence="6">The sequence shown here is derived from an EMBL/GenBank/DDBJ whole genome shotgun (WGS) entry which is preliminary data.</text>
</comment>
<evidence type="ECO:0000313" key="6">
    <source>
        <dbReference type="EMBL" id="CAG8908169.1"/>
    </source>
</evidence>
<keyword evidence="3" id="KW-0808">Transferase</keyword>
<sequence>MDGKKILSQKLQSALDERERDNRLISPADPSTIAQMVDFGSNDTLSLATSGTLTRSFLEQLQKNPNFILGSTSTRIFEGTTQYLKDIEIYLAQFHNAESALLFNSGFDANVALWSTIPQNGDFVLYDQYVHASIHDGMRRGRAKTIMFAHNDCASFRHCLEGLRDQNPGIADGSHVVFVALESFYSMDGDETPIHELIDIAKNTLARRNFIFSVDEAHSNGLLGQNGSGFISYHRLEKEIGLRVHTFGKALGSNGAVVLAEPAIKLNLINYARSVIFSTAPSFVALAAVKAGYEILASEDGERRRRTLQDNIRYFYMTFLSHPKWAAIKKGNIIQIPSEKSWNSEIPRSPIIPLVTPPNESTELAGHMHRAKFWANPVRYPIVPKGMDRVRLSIHADNTKEQIEDVIEVIMECASWRLGQVKKARMQCDS</sequence>
<dbReference type="OrthoDB" id="2382073at2759"/>
<dbReference type="AlphaFoldDB" id="A0A9W4KLS9"/>
<evidence type="ECO:0000259" key="5">
    <source>
        <dbReference type="Pfam" id="PF00155"/>
    </source>
</evidence>
<dbReference type="GO" id="GO:0030170">
    <property type="term" value="F:pyridoxal phosphate binding"/>
    <property type="evidence" value="ECO:0007669"/>
    <property type="project" value="InterPro"/>
</dbReference>
<evidence type="ECO:0000256" key="2">
    <source>
        <dbReference type="ARBA" id="ARBA00010008"/>
    </source>
</evidence>
<dbReference type="SUPFAM" id="SSF53383">
    <property type="entry name" value="PLP-dependent transferases"/>
    <property type="match status" value="1"/>
</dbReference>
<evidence type="ECO:0000256" key="4">
    <source>
        <dbReference type="ARBA" id="ARBA00022898"/>
    </source>
</evidence>
<dbReference type="EMBL" id="CAJVRC010000892">
    <property type="protein sequence ID" value="CAG8908169.1"/>
    <property type="molecule type" value="Genomic_DNA"/>
</dbReference>
<dbReference type="GO" id="GO:0009102">
    <property type="term" value="P:biotin biosynthetic process"/>
    <property type="evidence" value="ECO:0007669"/>
    <property type="project" value="TreeGrafter"/>
</dbReference>
<proteinExistence type="inferred from homology"/>
<dbReference type="InterPro" id="IPR015422">
    <property type="entry name" value="PyrdxlP-dep_Trfase_small"/>
</dbReference>
<keyword evidence="4" id="KW-0663">Pyridoxal phosphate</keyword>
<feature type="domain" description="Aminotransferase class I/classII large" evidence="5">
    <location>
        <begin position="35"/>
        <end position="410"/>
    </location>
</feature>
<evidence type="ECO:0000313" key="7">
    <source>
        <dbReference type="Proteomes" id="UP001154252"/>
    </source>
</evidence>
<reference evidence="6" key="1">
    <citation type="submission" date="2021-07" db="EMBL/GenBank/DDBJ databases">
        <authorList>
            <person name="Branca A.L. A."/>
        </authorList>
    </citation>
    <scope>NUCLEOTIDE SEQUENCE</scope>
</reference>
<evidence type="ECO:0000256" key="1">
    <source>
        <dbReference type="ARBA" id="ARBA00001933"/>
    </source>
</evidence>
<dbReference type="GO" id="GO:0016740">
    <property type="term" value="F:transferase activity"/>
    <property type="evidence" value="ECO:0007669"/>
    <property type="project" value="UniProtKB-KW"/>
</dbReference>